<keyword evidence="1" id="KW-0175">Coiled coil</keyword>
<reference evidence="3 4" key="1">
    <citation type="submission" date="2019-08" db="EMBL/GenBank/DDBJ databases">
        <title>Complete genome sequence of Candidatus Uab amorphum.</title>
        <authorList>
            <person name="Shiratori T."/>
            <person name="Suzuki S."/>
            <person name="Kakizawa Y."/>
            <person name="Ishida K."/>
        </authorList>
    </citation>
    <scope>NUCLEOTIDE SEQUENCE [LARGE SCALE GENOMIC DNA]</scope>
    <source>
        <strain evidence="3 4">SRT547</strain>
    </source>
</reference>
<evidence type="ECO:0000256" key="1">
    <source>
        <dbReference type="SAM" id="Coils"/>
    </source>
</evidence>
<dbReference type="KEGG" id="uam:UABAM_03354"/>
<feature type="domain" description="Flagellar hook-length control protein-like C-terminal" evidence="2">
    <location>
        <begin position="365"/>
        <end position="419"/>
    </location>
</feature>
<dbReference type="Pfam" id="PF02120">
    <property type="entry name" value="Flg_hook"/>
    <property type="match status" value="1"/>
</dbReference>
<dbReference type="RefSeq" id="WP_151969115.1">
    <property type="nucleotide sequence ID" value="NZ_AP019860.1"/>
</dbReference>
<dbReference type="InterPro" id="IPR021136">
    <property type="entry name" value="Flagellar_hook_control-like_C"/>
</dbReference>
<accession>A0A5S9F468</accession>
<dbReference type="AlphaFoldDB" id="A0A5S9F468"/>
<dbReference type="InterPro" id="IPR038610">
    <property type="entry name" value="FliK-like_C_sf"/>
</dbReference>
<evidence type="ECO:0000313" key="3">
    <source>
        <dbReference type="EMBL" id="BBM84991.1"/>
    </source>
</evidence>
<gene>
    <name evidence="3" type="ORF">UABAM_03354</name>
</gene>
<dbReference type="EMBL" id="AP019860">
    <property type="protein sequence ID" value="BBM84991.1"/>
    <property type="molecule type" value="Genomic_DNA"/>
</dbReference>
<feature type="coiled-coil region" evidence="1">
    <location>
        <begin position="383"/>
        <end position="410"/>
    </location>
</feature>
<dbReference type="Proteomes" id="UP000326354">
    <property type="component" value="Chromosome"/>
</dbReference>
<evidence type="ECO:0000313" key="4">
    <source>
        <dbReference type="Proteomes" id="UP000326354"/>
    </source>
</evidence>
<keyword evidence="4" id="KW-1185">Reference proteome</keyword>
<evidence type="ECO:0000259" key="2">
    <source>
        <dbReference type="Pfam" id="PF02120"/>
    </source>
</evidence>
<proteinExistence type="predicted"/>
<organism evidence="3 4">
    <name type="scientific">Uabimicrobium amorphum</name>
    <dbReference type="NCBI Taxonomy" id="2596890"/>
    <lineage>
        <taxon>Bacteria</taxon>
        <taxon>Pseudomonadati</taxon>
        <taxon>Planctomycetota</taxon>
        <taxon>Candidatus Uabimicrobiia</taxon>
        <taxon>Candidatus Uabimicrobiales</taxon>
        <taxon>Candidatus Uabimicrobiaceae</taxon>
        <taxon>Candidatus Uabimicrobium</taxon>
    </lineage>
</organism>
<dbReference type="Gene3D" id="3.30.750.140">
    <property type="match status" value="1"/>
</dbReference>
<name>A0A5S9F468_UABAM</name>
<sequence length="468" mass="53885">MKIANILQMTQQCATSKEETSSSADEFADIFASEMCCCPQWQEGKKSVVTWLQDIKSQLENHHELQDTPSDEAAFCSLVSEIKQIPLQKDFWPGVSQELSNNEQVIEQHFDVLQAKTEVLCENDQNFPMESFAAQDLASHPKIVSQLMSDTEPTDKNLTVPSQEKVFFNKINLSTKLEQQTSYSRLEEAHKITIDTKHNIEKPHETMQEMPIEMAQKANMEAQQRTNIEAIRETNIRAIQAANVETNAEVDVETNVEEIQEVTDETTCEQSATHNKTVVKELSPRSSVYMHGSEKIEDKITQERMETFYLSRNAENRTKNSESIDMSSPQNIFEIENLLEENDVQVNLVDSQEIDLQLKYGDENDDVHLNIAMKEDTLFLKVGSEQQETLELLKNNIESLRRDLLQKGLKLHDVEFSRNFSQSFSQNSNHRGNQHFLQQRFSAKVEENAREVNPNQIYYSNKKVSYYI</sequence>
<protein>
    <recommendedName>
        <fullName evidence="2">Flagellar hook-length control protein-like C-terminal domain-containing protein</fullName>
    </recommendedName>
</protein>